<proteinExistence type="predicted"/>
<organism evidence="2 3">
    <name type="scientific">Lignipirellula cremea</name>
    <dbReference type="NCBI Taxonomy" id="2528010"/>
    <lineage>
        <taxon>Bacteria</taxon>
        <taxon>Pseudomonadati</taxon>
        <taxon>Planctomycetota</taxon>
        <taxon>Planctomycetia</taxon>
        <taxon>Pirellulales</taxon>
        <taxon>Pirellulaceae</taxon>
        <taxon>Lignipirellula</taxon>
    </lineage>
</organism>
<reference evidence="2 3" key="1">
    <citation type="submission" date="2019-02" db="EMBL/GenBank/DDBJ databases">
        <title>Deep-cultivation of Planctomycetes and their phenomic and genomic characterization uncovers novel biology.</title>
        <authorList>
            <person name="Wiegand S."/>
            <person name="Jogler M."/>
            <person name="Boedeker C."/>
            <person name="Pinto D."/>
            <person name="Vollmers J."/>
            <person name="Rivas-Marin E."/>
            <person name="Kohn T."/>
            <person name="Peeters S.H."/>
            <person name="Heuer A."/>
            <person name="Rast P."/>
            <person name="Oberbeckmann S."/>
            <person name="Bunk B."/>
            <person name="Jeske O."/>
            <person name="Meyerdierks A."/>
            <person name="Storesund J.E."/>
            <person name="Kallscheuer N."/>
            <person name="Luecker S."/>
            <person name="Lage O.M."/>
            <person name="Pohl T."/>
            <person name="Merkel B.J."/>
            <person name="Hornburger P."/>
            <person name="Mueller R.-W."/>
            <person name="Bruemmer F."/>
            <person name="Labrenz M."/>
            <person name="Spormann A.M."/>
            <person name="Op den Camp H."/>
            <person name="Overmann J."/>
            <person name="Amann R."/>
            <person name="Jetten M.S.M."/>
            <person name="Mascher T."/>
            <person name="Medema M.H."/>
            <person name="Devos D.P."/>
            <person name="Kaster A.-K."/>
            <person name="Ovreas L."/>
            <person name="Rohde M."/>
            <person name="Galperin M.Y."/>
            <person name="Jogler C."/>
        </authorList>
    </citation>
    <scope>NUCLEOTIDE SEQUENCE [LARGE SCALE GENOMIC DNA]</scope>
    <source>
        <strain evidence="2 3">Pla85_3_4</strain>
    </source>
</reference>
<dbReference type="RefSeq" id="WP_145051850.1">
    <property type="nucleotide sequence ID" value="NZ_CP036433.1"/>
</dbReference>
<keyword evidence="3" id="KW-1185">Reference proteome</keyword>
<name>A0A518DQG3_9BACT</name>
<dbReference type="SUPFAM" id="SSF48239">
    <property type="entry name" value="Terpenoid cyclases/Protein prenyltransferases"/>
    <property type="match status" value="2"/>
</dbReference>
<accession>A0A518DQG3</accession>
<protein>
    <recommendedName>
        <fullName evidence="4">Prenyltransferase and squalene oxidase repeat protein</fullName>
    </recommendedName>
</protein>
<evidence type="ECO:0000313" key="2">
    <source>
        <dbReference type="EMBL" id="QDU94076.1"/>
    </source>
</evidence>
<feature type="signal peptide" evidence="1">
    <location>
        <begin position="1"/>
        <end position="20"/>
    </location>
</feature>
<dbReference type="Gene3D" id="1.50.10.20">
    <property type="match status" value="2"/>
</dbReference>
<gene>
    <name evidence="2" type="ORF">Pla8534_18620</name>
</gene>
<dbReference type="KEGG" id="lcre:Pla8534_18620"/>
<keyword evidence="1" id="KW-0732">Signal</keyword>
<dbReference type="InterPro" id="IPR008930">
    <property type="entry name" value="Terpenoid_cyclase/PrenylTrfase"/>
</dbReference>
<dbReference type="AlphaFoldDB" id="A0A518DQG3"/>
<dbReference type="OrthoDB" id="238862at2"/>
<feature type="chain" id="PRO_5021756219" description="Prenyltransferase and squalene oxidase repeat protein" evidence="1">
    <location>
        <begin position="21"/>
        <end position="348"/>
    </location>
</feature>
<evidence type="ECO:0008006" key="4">
    <source>
        <dbReference type="Google" id="ProtNLM"/>
    </source>
</evidence>
<evidence type="ECO:0000256" key="1">
    <source>
        <dbReference type="SAM" id="SignalP"/>
    </source>
</evidence>
<sequence length="348" mass="37839" precursor="true">MPKYVILFLWMLAIQIGASATPAHTQELALADEDRFARLAEDNLKTNKAILEGLKWLSSQQRMDGSWTFTSGPDAGTLDAPIAATSMALLAFLQSGHSPTKGAYKENVLKGVDYLVRHVNVGRNGADMGEMGAEMYGHGLAAIALCEAYSRSSDPILRAPAQQVVDFIIYAQDPTGGGWRYQPRQPGDTSVFGWQMTALIAAKRGELIVPEQTFQNAGRFLDSVQSDDGSAFGYTTSGAGICTTSVGLLGRLYLGAKSESSAIERGIAKSLVHGPREDDVYFNYFTTRLMREAGGNSREAWNQALRKVLLETQEEDGSWSYKDNLFSQRAGRIGVTSMCINALAITNE</sequence>
<dbReference type="Proteomes" id="UP000317648">
    <property type="component" value="Chromosome"/>
</dbReference>
<dbReference type="EMBL" id="CP036433">
    <property type="protein sequence ID" value="QDU94076.1"/>
    <property type="molecule type" value="Genomic_DNA"/>
</dbReference>
<dbReference type="CDD" id="cd00688">
    <property type="entry name" value="ISOPREN_C2_like"/>
    <property type="match status" value="1"/>
</dbReference>
<evidence type="ECO:0000313" key="3">
    <source>
        <dbReference type="Proteomes" id="UP000317648"/>
    </source>
</evidence>